<evidence type="ECO:0000256" key="3">
    <source>
        <dbReference type="ARBA" id="ARBA00022452"/>
    </source>
</evidence>
<organism evidence="9">
    <name type="scientific">Halomonas sp. RT37</name>
    <dbReference type="NCBI Taxonomy" id="2950872"/>
    <lineage>
        <taxon>Bacteria</taxon>
        <taxon>Pseudomonadati</taxon>
        <taxon>Pseudomonadota</taxon>
        <taxon>Gammaproteobacteria</taxon>
        <taxon>Oceanospirillales</taxon>
        <taxon>Halomonadaceae</taxon>
        <taxon>Halomonas</taxon>
    </lineage>
</organism>
<dbReference type="GO" id="GO:0009279">
    <property type="term" value="C:cell outer membrane"/>
    <property type="evidence" value="ECO:0007669"/>
    <property type="project" value="UniProtKB-SubCell"/>
</dbReference>
<evidence type="ECO:0000256" key="5">
    <source>
        <dbReference type="ARBA" id="ARBA00022729"/>
    </source>
</evidence>
<comment type="subcellular location">
    <subcellularLocation>
        <location evidence="1">Cell outer membrane</location>
        <topology evidence="1">Multi-pass membrane protein</topology>
    </subcellularLocation>
</comment>
<gene>
    <name evidence="9" type="ORF">NFG58_02630</name>
</gene>
<keyword evidence="6" id="KW-0472">Membrane</keyword>
<dbReference type="InterPro" id="IPR005017">
    <property type="entry name" value="OMPP1/FadL/TodX"/>
</dbReference>
<keyword evidence="7" id="KW-0998">Cell outer membrane</keyword>
<feature type="signal peptide" evidence="8">
    <location>
        <begin position="1"/>
        <end position="25"/>
    </location>
</feature>
<evidence type="ECO:0000256" key="6">
    <source>
        <dbReference type="ARBA" id="ARBA00023136"/>
    </source>
</evidence>
<dbReference type="GO" id="GO:0015483">
    <property type="term" value="F:long-chain fatty acid transporting porin activity"/>
    <property type="evidence" value="ECO:0007669"/>
    <property type="project" value="TreeGrafter"/>
</dbReference>
<dbReference type="Pfam" id="PF03349">
    <property type="entry name" value="Toluene_X"/>
    <property type="match status" value="1"/>
</dbReference>
<evidence type="ECO:0000256" key="8">
    <source>
        <dbReference type="SAM" id="SignalP"/>
    </source>
</evidence>
<comment type="similarity">
    <text evidence="2">Belongs to the OmpP1/FadL family.</text>
</comment>
<dbReference type="Gene3D" id="2.40.160.60">
    <property type="entry name" value="Outer membrane protein transport protein (OMPP1/FadL/TodX)"/>
    <property type="match status" value="1"/>
</dbReference>
<evidence type="ECO:0000256" key="7">
    <source>
        <dbReference type="ARBA" id="ARBA00023237"/>
    </source>
</evidence>
<name>A0AAU7KN93_9GAMM</name>
<keyword evidence="3" id="KW-1134">Transmembrane beta strand</keyword>
<accession>A0AAU7KN93</accession>
<dbReference type="PANTHER" id="PTHR35093">
    <property type="entry name" value="OUTER MEMBRANE PROTEIN NMB0088-RELATED"/>
    <property type="match status" value="1"/>
</dbReference>
<evidence type="ECO:0000313" key="9">
    <source>
        <dbReference type="EMBL" id="XBO73101.1"/>
    </source>
</evidence>
<feature type="chain" id="PRO_5043425615" evidence="8">
    <location>
        <begin position="26"/>
        <end position="441"/>
    </location>
</feature>
<keyword evidence="4" id="KW-0812">Transmembrane</keyword>
<evidence type="ECO:0000256" key="2">
    <source>
        <dbReference type="ARBA" id="ARBA00008163"/>
    </source>
</evidence>
<evidence type="ECO:0000256" key="4">
    <source>
        <dbReference type="ARBA" id="ARBA00022692"/>
    </source>
</evidence>
<dbReference type="PANTHER" id="PTHR35093:SF8">
    <property type="entry name" value="OUTER MEMBRANE PROTEIN NMB0088-RELATED"/>
    <property type="match status" value="1"/>
</dbReference>
<reference evidence="9" key="1">
    <citation type="submission" date="2022-06" db="EMBL/GenBank/DDBJ databases">
        <title>A novel DMS-producing enzyme.</title>
        <authorList>
            <person name="Zhang Y."/>
        </authorList>
    </citation>
    <scope>NUCLEOTIDE SEQUENCE</scope>
    <source>
        <strain evidence="9">RT37</strain>
    </source>
</reference>
<dbReference type="SUPFAM" id="SSF56935">
    <property type="entry name" value="Porins"/>
    <property type="match status" value="1"/>
</dbReference>
<sequence length="441" mass="47957">MHNNFKPLTLAVAVATAALSGQAMAGAFQLNEQGVSGQGTSNAGRASTVTDATIVFGNPAGMSFLDRAQVTAGTAFLTVDTDIKNADGSATGSNEGDMVPDTFIPFGFYVQPINDNLHFGLGVYAPFGLITDYEGQFQGRFFGDRSKVEVVTVQPTISVKFSEQFSAGFGLTYNQIDGELTANTQGGPVGFFDQTGAFTPTGVAGEGDVDIEGDDNAWGFTFGAMYKPWEHTTFGFAYHSEVEYDLEGKARFTNVRGQGDPTVVAGIGPVVPVGTASQQVDADLSITLPEVWDFSVTHELNDRWTVMAGAAMTNWSEFDELRVENDVREIVEAQNYEDSWQYSIGTAYQLNPQWVLRTGLAYDETPIKDEYRSVRVPSDDRIIFSLGAGWTPTPDLTVDVAYSYIHESDAELSQEEENRGTYEADFENTAQAFGAQLTYRF</sequence>
<evidence type="ECO:0000256" key="1">
    <source>
        <dbReference type="ARBA" id="ARBA00004571"/>
    </source>
</evidence>
<dbReference type="AlphaFoldDB" id="A0AAU7KN93"/>
<proteinExistence type="inferred from homology"/>
<protein>
    <submittedName>
        <fullName evidence="9">OmpP1/FadL family transporter</fullName>
    </submittedName>
</protein>
<dbReference type="EMBL" id="CP098827">
    <property type="protein sequence ID" value="XBO73101.1"/>
    <property type="molecule type" value="Genomic_DNA"/>
</dbReference>
<keyword evidence="5 8" id="KW-0732">Signal</keyword>